<evidence type="ECO:0000256" key="2">
    <source>
        <dbReference type="ARBA" id="ARBA00022617"/>
    </source>
</evidence>
<dbReference type="GO" id="GO:0009055">
    <property type="term" value="F:electron transfer activity"/>
    <property type="evidence" value="ECO:0007669"/>
    <property type="project" value="InterPro"/>
</dbReference>
<proteinExistence type="predicted"/>
<name>A0A517ZFA1_9PLAN</name>
<evidence type="ECO:0000259" key="6">
    <source>
        <dbReference type="Pfam" id="PF02085"/>
    </source>
</evidence>
<dbReference type="Proteomes" id="UP000320496">
    <property type="component" value="Chromosome"/>
</dbReference>
<reference evidence="8 9" key="1">
    <citation type="submission" date="2019-02" db="EMBL/GenBank/DDBJ databases">
        <title>Deep-cultivation of Planctomycetes and their phenomic and genomic characterization uncovers novel biology.</title>
        <authorList>
            <person name="Wiegand S."/>
            <person name="Jogler M."/>
            <person name="Boedeker C."/>
            <person name="Pinto D."/>
            <person name="Vollmers J."/>
            <person name="Rivas-Marin E."/>
            <person name="Kohn T."/>
            <person name="Peeters S.H."/>
            <person name="Heuer A."/>
            <person name="Rast P."/>
            <person name="Oberbeckmann S."/>
            <person name="Bunk B."/>
            <person name="Jeske O."/>
            <person name="Meyerdierks A."/>
            <person name="Storesund J.E."/>
            <person name="Kallscheuer N."/>
            <person name="Luecker S."/>
            <person name="Lage O.M."/>
            <person name="Pohl T."/>
            <person name="Merkel B.J."/>
            <person name="Hornburger P."/>
            <person name="Mueller R.-W."/>
            <person name="Bruemmer F."/>
            <person name="Labrenz M."/>
            <person name="Spormann A.M."/>
            <person name="Op den Camp H."/>
            <person name="Overmann J."/>
            <person name="Amann R."/>
            <person name="Jetten M.S.M."/>
            <person name="Mascher T."/>
            <person name="Medema M.H."/>
            <person name="Devos D.P."/>
            <person name="Kaster A.-K."/>
            <person name="Ovreas L."/>
            <person name="Rohde M."/>
            <person name="Galperin M.Y."/>
            <person name="Jogler C."/>
        </authorList>
    </citation>
    <scope>NUCLEOTIDE SEQUENCE [LARGE SCALE GENOMIC DNA]</scope>
    <source>
        <strain evidence="8 9">Mal4</strain>
    </source>
</reference>
<dbReference type="Pfam" id="PF02085">
    <property type="entry name" value="Cytochrom_CIII"/>
    <property type="match status" value="1"/>
</dbReference>
<protein>
    <submittedName>
        <fullName evidence="8">Uncharacterized protein</fullName>
    </submittedName>
</protein>
<evidence type="ECO:0000256" key="1">
    <source>
        <dbReference type="ARBA" id="ARBA00022448"/>
    </source>
</evidence>
<dbReference type="OrthoDB" id="9814800at2"/>
<dbReference type="AlphaFoldDB" id="A0A517ZFA1"/>
<dbReference type="InterPro" id="IPR020942">
    <property type="entry name" value="Cyt_c_III_dom"/>
</dbReference>
<dbReference type="Gene3D" id="3.90.10.10">
    <property type="entry name" value="Cytochrome C3"/>
    <property type="match status" value="2"/>
</dbReference>
<gene>
    <name evidence="8" type="ORF">Mal4_55350</name>
</gene>
<dbReference type="EMBL" id="CP036275">
    <property type="protein sequence ID" value="QDU41170.1"/>
    <property type="molecule type" value="Genomic_DNA"/>
</dbReference>
<keyword evidence="5" id="KW-0408">Iron</keyword>
<dbReference type="GO" id="GO:0046872">
    <property type="term" value="F:metal ion binding"/>
    <property type="evidence" value="ECO:0007669"/>
    <property type="project" value="UniProtKB-KW"/>
</dbReference>
<organism evidence="8 9">
    <name type="scientific">Maioricimonas rarisocia</name>
    <dbReference type="NCBI Taxonomy" id="2528026"/>
    <lineage>
        <taxon>Bacteria</taxon>
        <taxon>Pseudomonadati</taxon>
        <taxon>Planctomycetota</taxon>
        <taxon>Planctomycetia</taxon>
        <taxon>Planctomycetales</taxon>
        <taxon>Planctomycetaceae</taxon>
        <taxon>Maioricimonas</taxon>
    </lineage>
</organism>
<dbReference type="CDD" id="cd08168">
    <property type="entry name" value="Cytochrom_C3"/>
    <property type="match status" value="1"/>
</dbReference>
<dbReference type="KEGG" id="mri:Mal4_55350"/>
<sequence>MRFNFPTWVNRFVPLLGVTILGGAAYLGAVVFAATDPETLNIGHKPSQPVPFSHKTHAGRLKMDCRYCHNTVDKAAFAAVPPTSTCSNCHTGADANGSVSVSAIHSDSPNLARIRQSQATGEPVDWLKVHDLPDYVYFDHSAHVNSGVSCVSCHGRVDRMDVVEQVKTLSMTFCLDCHRNPEPHLRPLEHITDLAWVPEEDPEVVGARIRDELNIHPRTNCSTCHR</sequence>
<evidence type="ECO:0000256" key="5">
    <source>
        <dbReference type="ARBA" id="ARBA00023004"/>
    </source>
</evidence>
<evidence type="ECO:0000256" key="4">
    <source>
        <dbReference type="ARBA" id="ARBA00022982"/>
    </source>
</evidence>
<evidence type="ECO:0000256" key="3">
    <source>
        <dbReference type="ARBA" id="ARBA00022723"/>
    </source>
</evidence>
<keyword evidence="2" id="KW-0349">Heme</keyword>
<evidence type="ECO:0000313" key="8">
    <source>
        <dbReference type="EMBL" id="QDU41170.1"/>
    </source>
</evidence>
<evidence type="ECO:0000259" key="7">
    <source>
        <dbReference type="Pfam" id="PF14522"/>
    </source>
</evidence>
<evidence type="ECO:0000313" key="9">
    <source>
        <dbReference type="Proteomes" id="UP000320496"/>
    </source>
</evidence>
<feature type="domain" description="Cytochrome c7-like" evidence="7">
    <location>
        <begin position="136"/>
        <end position="226"/>
    </location>
</feature>
<dbReference type="InterPro" id="IPR036280">
    <property type="entry name" value="Multihaem_cyt_sf"/>
</dbReference>
<dbReference type="RefSeq" id="WP_145372378.1">
    <property type="nucleotide sequence ID" value="NZ_CP036275.1"/>
</dbReference>
<dbReference type="PANTHER" id="PTHR39425:SF1">
    <property type="entry name" value="CYTOCHROME C7-LIKE DOMAIN-CONTAINING PROTEIN"/>
    <property type="match status" value="1"/>
</dbReference>
<feature type="domain" description="Class III cytochrome C" evidence="6">
    <location>
        <begin position="43"/>
        <end position="108"/>
    </location>
</feature>
<keyword evidence="4" id="KW-0249">Electron transport</keyword>
<keyword evidence="3" id="KW-0479">Metal-binding</keyword>
<keyword evidence="1" id="KW-0813">Transport</keyword>
<dbReference type="PANTHER" id="PTHR39425">
    <property type="entry name" value="LIPOPROTEIN CYTOCHROME C"/>
    <property type="match status" value="1"/>
</dbReference>
<dbReference type="InterPro" id="IPR029467">
    <property type="entry name" value="Cyt_c7-like"/>
</dbReference>
<keyword evidence="9" id="KW-1185">Reference proteome</keyword>
<dbReference type="GO" id="GO:0020037">
    <property type="term" value="F:heme binding"/>
    <property type="evidence" value="ECO:0007669"/>
    <property type="project" value="InterPro"/>
</dbReference>
<dbReference type="SUPFAM" id="SSF48695">
    <property type="entry name" value="Multiheme cytochromes"/>
    <property type="match status" value="1"/>
</dbReference>
<accession>A0A517ZFA1</accession>
<dbReference type="Pfam" id="PF14522">
    <property type="entry name" value="Cytochrome_C7"/>
    <property type="match status" value="1"/>
</dbReference>